<comment type="caution">
    <text evidence="1">The sequence shown here is derived from an EMBL/GenBank/DDBJ whole genome shotgun (WGS) entry which is preliminary data.</text>
</comment>
<evidence type="ECO:0008006" key="3">
    <source>
        <dbReference type="Google" id="ProtNLM"/>
    </source>
</evidence>
<organism evidence="1 2">
    <name type="scientific">Mycolicibacterium iranicum</name>
    <name type="common">Mycobacterium iranicum</name>
    <dbReference type="NCBI Taxonomy" id="912594"/>
    <lineage>
        <taxon>Bacteria</taxon>
        <taxon>Bacillati</taxon>
        <taxon>Actinomycetota</taxon>
        <taxon>Actinomycetes</taxon>
        <taxon>Mycobacteriales</taxon>
        <taxon>Mycobacteriaceae</taxon>
        <taxon>Mycolicibacterium</taxon>
    </lineage>
</organism>
<proteinExistence type="predicted"/>
<evidence type="ECO:0000313" key="2">
    <source>
        <dbReference type="Proteomes" id="UP000078396"/>
    </source>
</evidence>
<feature type="non-terminal residue" evidence="1">
    <location>
        <position position="500"/>
    </location>
</feature>
<dbReference type="Proteomes" id="UP000078396">
    <property type="component" value="Unassembled WGS sequence"/>
</dbReference>
<evidence type="ECO:0000313" key="1">
    <source>
        <dbReference type="EMBL" id="OAN26944.1"/>
    </source>
</evidence>
<accession>A0A178LB08</accession>
<dbReference type="InterPro" id="IPR021145">
    <property type="entry name" value="Portal_protein_SPP1_Gp6-like"/>
</dbReference>
<sequence length="500" mass="54508">MRALSVTNDVRVPGMTEAEGALVNRLLTQLSDKARRNNLRLAYYDGRRAALQLGAVVPPQYYRMGLVLGWSAKAVDVLARRCNLDGIVWPDGDINSLGLAEFNDANAFYAEASSAFVSSLVLGVVFSITTGGAPGEPKALVHFKDALNATGDWNGRTRRMANLLSVTSRDGDGRPDGLALYLDGQTVTSSKQNGRWSTAERTFHGYGVPVEALPFRPNVNRPLGRSRISRTVMSLHDQGLRTVIRMEGHLDVYSFPELWMLGADSSVFKNADGTVKPVWQTMIARIKGIPDDMRPGVPNHLARADVKQFPAASPEPHLAALRQQAQLFAGETSLTLESLGVSNKANPTSAESYIASREDLIAEAEGATDDWTPPLRRTVARALAIQNGERTVPKSYLTMEPKFRSPVHISRAAQADAGQKQIAAVPWLAETTVGLQLLGLSGPSKTVNAPCPRAISRWNRNSVLPYISRGLRKLMPAKSRSRQCRGLPRRRSGCSCSDCR</sequence>
<dbReference type="EMBL" id="LWCS01000092">
    <property type="protein sequence ID" value="OAN26944.1"/>
    <property type="molecule type" value="Genomic_DNA"/>
</dbReference>
<dbReference type="Pfam" id="PF05133">
    <property type="entry name" value="SPP1_portal"/>
    <property type="match status" value="1"/>
</dbReference>
<protein>
    <recommendedName>
        <fullName evidence="3">Phage portal protein</fullName>
    </recommendedName>
</protein>
<dbReference type="AlphaFoldDB" id="A0A178LB08"/>
<gene>
    <name evidence="1" type="ORF">A4X20_30420</name>
</gene>
<name>A0A178LB08_MYCIR</name>
<reference evidence="1 2" key="1">
    <citation type="submission" date="2016-04" db="EMBL/GenBank/DDBJ databases">
        <title>Draft Genome Sequences of Staphylococcus capitis Strain H36, S. capitis Strain H65, S. cohnii Strain H62, S. hominis Strain H69, Mycobacterium iranicum Strain H39, Plantibacter sp. Strain H53, Pseudomonas oryzihabitans Strain H72, and Microbacterium sp. Strain H83, isolated from residential settings.</title>
        <authorList>
            <person name="Lymperopoulou D."/>
            <person name="Adams R.I."/>
            <person name="Lindow S."/>
            <person name="Coil D.A."/>
            <person name="Jospin G."/>
            <person name="Eisen J.A."/>
        </authorList>
    </citation>
    <scope>NUCLEOTIDE SEQUENCE [LARGE SCALE GENOMIC DNA]</scope>
    <source>
        <strain evidence="1 2">H39</strain>
    </source>
</reference>